<protein>
    <submittedName>
        <fullName evidence="1">Hemagglutinin-like protein</fullName>
    </submittedName>
</protein>
<gene>
    <name evidence="1" type="ORF">UT06_C0056G0001</name>
</gene>
<evidence type="ECO:0000313" key="2">
    <source>
        <dbReference type="Proteomes" id="UP000034710"/>
    </source>
</evidence>
<evidence type="ECO:0000313" key="1">
    <source>
        <dbReference type="EMBL" id="KKQ81711.1"/>
    </source>
</evidence>
<name>A0A0G0NX72_9BACT</name>
<proteinExistence type="predicted"/>
<reference evidence="1 2" key="1">
    <citation type="journal article" date="2015" name="Nature">
        <title>rRNA introns, odd ribosomes, and small enigmatic genomes across a large radiation of phyla.</title>
        <authorList>
            <person name="Brown C.T."/>
            <person name="Hug L.A."/>
            <person name="Thomas B.C."/>
            <person name="Sharon I."/>
            <person name="Castelle C.J."/>
            <person name="Singh A."/>
            <person name="Wilkins M.J."/>
            <person name="Williams K.H."/>
            <person name="Banfield J.F."/>
        </authorList>
    </citation>
    <scope>NUCLEOTIDE SEQUENCE [LARGE SCALE GENOMIC DNA]</scope>
</reference>
<accession>A0A0G0NX72</accession>
<feature type="non-terminal residue" evidence="1">
    <location>
        <position position="1"/>
    </location>
</feature>
<sequence>ALAPYNTTLDLLVGSNATASATFAVNALTGVVTAGTNNNLTFSPAGTGDTVFTVDGDTNFQITESAAPAVDMAVIDNTGNATVTDGVDSLSVTMIQGESSGTNAAIHANVTGSGTAGETAAGLQVTTAGVATGTLYGITIDAITGSTGDETALNIGTGWDQGLTIADANTNAILLSSTDGDGASGVTFGSATPVYVYRSAAGELTISDSATAGSGNYFQFDTVNGPTYAGTARPSKQLALSPEFGGAVLTTFYGAGTDTNVTGTMTSDAETAITSSANFRTYYQWLRTQSTMHYYTVAVRVALPQDFSGWTTDNAITIEYLTETTNAADNTVSAYIYNETNATQISSDTDNVAGTANTWGTQIVFDDSVLDAGSAQDWDAAAETAIIYIRMGSNSGYHAKVGDIKLNYYARF</sequence>
<dbReference type="EMBL" id="LBVJ01000056">
    <property type="protein sequence ID" value="KKQ81711.1"/>
    <property type="molecule type" value="Genomic_DNA"/>
</dbReference>
<dbReference type="Proteomes" id="UP000034710">
    <property type="component" value="Unassembled WGS sequence"/>
</dbReference>
<organism evidence="1 2">
    <name type="scientific">Candidatus Woesebacteria bacterium GW2011_GWA1_38_8</name>
    <dbReference type="NCBI Taxonomy" id="1618547"/>
    <lineage>
        <taxon>Bacteria</taxon>
        <taxon>Candidatus Woeseibacteriota</taxon>
    </lineage>
</organism>
<comment type="caution">
    <text evidence="1">The sequence shown here is derived from an EMBL/GenBank/DDBJ whole genome shotgun (WGS) entry which is preliminary data.</text>
</comment>
<dbReference type="AlphaFoldDB" id="A0A0G0NX72"/>